<dbReference type="Proteomes" id="UP000316437">
    <property type="component" value="Unassembled WGS sequence"/>
</dbReference>
<keyword evidence="22" id="KW-0732">Signal</keyword>
<dbReference type="InterPro" id="IPR001287">
    <property type="entry name" value="NO2-reductase_Cu"/>
</dbReference>
<evidence type="ECO:0000256" key="16">
    <source>
        <dbReference type="ARBA" id="ARBA00023008"/>
    </source>
</evidence>
<comment type="pathway">
    <text evidence="5">Nitrogen metabolism; nitrate reduction (denitrification); dinitrogen from nitrate: step 2/4.</text>
</comment>
<keyword evidence="17" id="KW-0534">Nitrate assimilation</keyword>
<dbReference type="UniPathway" id="UPA00652">
    <property type="reaction ID" value="UER00707"/>
</dbReference>
<accession>A0A543EH91</accession>
<evidence type="ECO:0000256" key="12">
    <source>
        <dbReference type="ARBA" id="ARBA00022737"/>
    </source>
</evidence>
<dbReference type="SUPFAM" id="SSF49503">
    <property type="entry name" value="Cupredoxins"/>
    <property type="match status" value="2"/>
</dbReference>
<keyword evidence="26" id="KW-1185">Reference proteome</keyword>
<sequence>MKKTLLFTATLLTVITLSACKQSSSGDTSDITNTENIKTDGTSEELKMPPPPLVPAPVGNRAAKKIIVKLETIEKTGELADGTEYNFWTFNGTVPGSFIRARVGDDIELHLKNHENNTFPHNIDLHAVNGPGGGAEATFVAPGKEAVFNFKALNPGLYVYHCATAPVGMHIANGMYGLILIEPEGGLPKVDKEFYIMQGDFYTKGKFGDKGLQEFDMDKAIAEHPEYVVFNGNTASLLGDKELQVKTGETVRFFVGNGGPNLTSSFHIIGEIFDKVYIEGGSKINDNVQTTVIPPGGASIVEFKATVPGEYVIVDHAIFRAFNKGALGKIKVTGPENPAVYKKNQ</sequence>
<evidence type="ECO:0000256" key="20">
    <source>
        <dbReference type="PIRSR" id="PIRSR601287-1"/>
    </source>
</evidence>
<gene>
    <name evidence="25" type="ORF">FB551_0631</name>
</gene>
<evidence type="ECO:0000256" key="2">
    <source>
        <dbReference type="ARBA" id="ARBA00001973"/>
    </source>
</evidence>
<dbReference type="GO" id="GO:0019333">
    <property type="term" value="P:denitrification pathway"/>
    <property type="evidence" value="ECO:0007669"/>
    <property type="project" value="UniProtKB-UniPathway"/>
</dbReference>
<organism evidence="25 26">
    <name type="scientific">Chryseobacterium aquifrigidense</name>
    <dbReference type="NCBI Taxonomy" id="558021"/>
    <lineage>
        <taxon>Bacteria</taxon>
        <taxon>Pseudomonadati</taxon>
        <taxon>Bacteroidota</taxon>
        <taxon>Flavobacteriia</taxon>
        <taxon>Flavobacteriales</taxon>
        <taxon>Weeksellaceae</taxon>
        <taxon>Chryseobacterium group</taxon>
        <taxon>Chryseobacterium</taxon>
    </lineage>
</organism>
<feature type="binding site" description="type 1 copper site" evidence="20">
    <location>
        <position position="126"/>
    </location>
    <ligand>
        <name>Cu cation</name>
        <dbReference type="ChEBI" id="CHEBI:23378"/>
        <label>1</label>
    </ligand>
</feature>
<evidence type="ECO:0000256" key="14">
    <source>
        <dbReference type="ARBA" id="ARBA00022827"/>
    </source>
</evidence>
<dbReference type="InterPro" id="IPR045087">
    <property type="entry name" value="Cu-oxidase_fam"/>
</dbReference>
<evidence type="ECO:0000256" key="3">
    <source>
        <dbReference type="ARBA" id="ARBA00001974"/>
    </source>
</evidence>
<comment type="similarity">
    <text evidence="6">Belongs to the multicopper oxidase family.</text>
</comment>
<feature type="chain" id="PRO_5022042635" description="Copper-containing nitrite reductase" evidence="22">
    <location>
        <begin position="20"/>
        <end position="345"/>
    </location>
</feature>
<evidence type="ECO:0000256" key="5">
    <source>
        <dbReference type="ARBA" id="ARBA00005127"/>
    </source>
</evidence>
<evidence type="ECO:0000256" key="8">
    <source>
        <dbReference type="ARBA" id="ARBA00011882"/>
    </source>
</evidence>
<comment type="cofactor">
    <cofactor evidence="2 20">
        <name>Cu(2+)</name>
        <dbReference type="ChEBI" id="CHEBI:29036"/>
    </cofactor>
</comment>
<evidence type="ECO:0000256" key="15">
    <source>
        <dbReference type="ARBA" id="ARBA00023002"/>
    </source>
</evidence>
<comment type="subcellular location">
    <subcellularLocation>
        <location evidence="4">Periplasm</location>
    </subcellularLocation>
</comment>
<evidence type="ECO:0000256" key="22">
    <source>
        <dbReference type="SAM" id="SignalP"/>
    </source>
</evidence>
<dbReference type="GO" id="GO:0005507">
    <property type="term" value="F:copper ion binding"/>
    <property type="evidence" value="ECO:0007669"/>
    <property type="project" value="InterPro"/>
</dbReference>
<evidence type="ECO:0000313" key="25">
    <source>
        <dbReference type="EMBL" id="TQM20953.1"/>
    </source>
</evidence>
<evidence type="ECO:0000256" key="9">
    <source>
        <dbReference type="ARBA" id="ARBA00017290"/>
    </source>
</evidence>
<feature type="binding site" description="type 1 copper site" evidence="20">
    <location>
        <position position="316"/>
    </location>
    <ligand>
        <name>Cu cation</name>
        <dbReference type="ChEBI" id="CHEBI:23378"/>
        <label>1</label>
    </ligand>
</feature>
<dbReference type="AlphaFoldDB" id="A0A543EH91"/>
<keyword evidence="12" id="KW-0677">Repeat</keyword>
<dbReference type="PROSITE" id="PS51257">
    <property type="entry name" value="PROKAR_LIPOPROTEIN"/>
    <property type="match status" value="1"/>
</dbReference>
<dbReference type="InterPro" id="IPR001117">
    <property type="entry name" value="Cu-oxidase_2nd"/>
</dbReference>
<evidence type="ECO:0000256" key="19">
    <source>
        <dbReference type="ARBA" id="ARBA00049340"/>
    </source>
</evidence>
<proteinExistence type="inferred from homology"/>
<dbReference type="Pfam" id="PF00394">
    <property type="entry name" value="Cu-oxidase"/>
    <property type="match status" value="1"/>
</dbReference>
<feature type="binding site" description="type 1 copper site" evidence="20">
    <location>
        <position position="161"/>
    </location>
    <ligand>
        <name>Cu cation</name>
        <dbReference type="ChEBI" id="CHEBI:23378"/>
        <label>1</label>
    </ligand>
</feature>
<dbReference type="GO" id="GO:0050421">
    <property type="term" value="F:nitrite reductase (NO-forming) activity"/>
    <property type="evidence" value="ECO:0007669"/>
    <property type="project" value="UniProtKB-EC"/>
</dbReference>
<dbReference type="PRINTS" id="PR00695">
    <property type="entry name" value="CUNO2RDTASE"/>
</dbReference>
<evidence type="ECO:0000259" key="23">
    <source>
        <dbReference type="Pfam" id="PF00394"/>
    </source>
</evidence>
<feature type="compositionally biased region" description="Polar residues" evidence="21">
    <location>
        <begin position="22"/>
        <end position="40"/>
    </location>
</feature>
<evidence type="ECO:0000256" key="6">
    <source>
        <dbReference type="ARBA" id="ARBA00010609"/>
    </source>
</evidence>
<dbReference type="InterPro" id="IPR011707">
    <property type="entry name" value="Cu-oxidase-like_N"/>
</dbReference>
<dbReference type="PANTHER" id="PTHR11709:SF394">
    <property type="entry name" value="FI03373P-RELATED"/>
    <property type="match status" value="1"/>
</dbReference>
<feature type="signal peptide" evidence="22">
    <location>
        <begin position="1"/>
        <end position="19"/>
    </location>
</feature>
<feature type="domain" description="Plastocyanin-like" evidence="24">
    <location>
        <begin position="76"/>
        <end position="184"/>
    </location>
</feature>
<keyword evidence="16 20" id="KW-0186">Copper</keyword>
<evidence type="ECO:0000256" key="18">
    <source>
        <dbReference type="ARBA" id="ARBA00032356"/>
    </source>
</evidence>
<dbReference type="InterPro" id="IPR008972">
    <property type="entry name" value="Cupredoxin"/>
</dbReference>
<evidence type="ECO:0000256" key="17">
    <source>
        <dbReference type="ARBA" id="ARBA00023063"/>
    </source>
</evidence>
<reference evidence="25 26" key="1">
    <citation type="submission" date="2019-06" db="EMBL/GenBank/DDBJ databases">
        <title>Sorghum-associated microbial communities from plants grown in Nebraska, USA.</title>
        <authorList>
            <person name="Schachtman D."/>
        </authorList>
    </citation>
    <scope>NUCLEOTIDE SEQUENCE [LARGE SCALE GENOMIC DNA]</scope>
    <source>
        <strain evidence="25 26">110</strain>
    </source>
</reference>
<evidence type="ECO:0000256" key="7">
    <source>
        <dbReference type="ARBA" id="ARBA00011233"/>
    </source>
</evidence>
<dbReference type="PANTHER" id="PTHR11709">
    <property type="entry name" value="MULTI-COPPER OXIDASE"/>
    <property type="match status" value="1"/>
</dbReference>
<dbReference type="CDD" id="cd04208">
    <property type="entry name" value="CuRO_2_CuNIR"/>
    <property type="match status" value="1"/>
</dbReference>
<feature type="domain" description="Plastocyanin-like" evidence="23">
    <location>
        <begin position="193"/>
        <end position="325"/>
    </location>
</feature>
<feature type="binding site" description="type 1 copper site" evidence="20">
    <location>
        <position position="170"/>
    </location>
    <ligand>
        <name>Cu cation</name>
        <dbReference type="ChEBI" id="CHEBI:23378"/>
        <label>1</label>
    </ligand>
</feature>
<feature type="binding site" description="type 1 copper site" evidence="20">
    <location>
        <position position="175"/>
    </location>
    <ligand>
        <name>Cu cation</name>
        <dbReference type="ChEBI" id="CHEBI:23378"/>
        <label>1</label>
    </ligand>
</feature>
<dbReference type="CDD" id="cd11020">
    <property type="entry name" value="CuRO_1_CuNIR"/>
    <property type="match status" value="1"/>
</dbReference>
<feature type="binding site" description="type 1 copper site" evidence="20">
    <location>
        <position position="121"/>
    </location>
    <ligand>
        <name>Cu cation</name>
        <dbReference type="ChEBI" id="CHEBI:23378"/>
        <label>1</label>
    </ligand>
</feature>
<dbReference type="GO" id="GO:0042597">
    <property type="term" value="C:periplasmic space"/>
    <property type="evidence" value="ECO:0007669"/>
    <property type="project" value="UniProtKB-SubCell"/>
</dbReference>
<comment type="cofactor">
    <cofactor evidence="3">
        <name>FAD</name>
        <dbReference type="ChEBI" id="CHEBI:57692"/>
    </cofactor>
</comment>
<dbReference type="FunFam" id="2.60.40.420:FF:000093">
    <property type="entry name" value="Copper-containing nitrite reductase"/>
    <property type="match status" value="1"/>
</dbReference>
<dbReference type="EC" id="1.7.2.1" evidence="8"/>
<dbReference type="NCBIfam" id="TIGR02376">
    <property type="entry name" value="Cu_nitrite_red"/>
    <property type="match status" value="1"/>
</dbReference>
<evidence type="ECO:0000256" key="1">
    <source>
        <dbReference type="ARBA" id="ARBA00001960"/>
    </source>
</evidence>
<keyword evidence="10" id="KW-0285">Flavoprotein</keyword>
<keyword evidence="14" id="KW-0274">FAD</keyword>
<feature type="binding site" description="type 1 copper site" evidence="20">
    <location>
        <position position="162"/>
    </location>
    <ligand>
        <name>Cu cation</name>
        <dbReference type="ChEBI" id="CHEBI:23378"/>
        <label>1</label>
    </ligand>
</feature>
<evidence type="ECO:0000256" key="4">
    <source>
        <dbReference type="ARBA" id="ARBA00004418"/>
    </source>
</evidence>
<comment type="subunit">
    <text evidence="7">Homotrimer.</text>
</comment>
<dbReference type="GO" id="GO:0042128">
    <property type="term" value="P:nitrate assimilation"/>
    <property type="evidence" value="ECO:0007669"/>
    <property type="project" value="UniProtKB-KW"/>
</dbReference>
<evidence type="ECO:0000313" key="26">
    <source>
        <dbReference type="Proteomes" id="UP000316437"/>
    </source>
</evidence>
<dbReference type="EMBL" id="VFPD01000001">
    <property type="protein sequence ID" value="TQM20953.1"/>
    <property type="molecule type" value="Genomic_DNA"/>
</dbReference>
<comment type="catalytic activity">
    <reaction evidence="19">
        <text>nitric oxide + Fe(III)-[cytochrome c] + H2O = Fe(II)-[cytochrome c] + nitrite + 2 H(+)</text>
        <dbReference type="Rhea" id="RHEA:15233"/>
        <dbReference type="Rhea" id="RHEA-COMP:10350"/>
        <dbReference type="Rhea" id="RHEA-COMP:14399"/>
        <dbReference type="ChEBI" id="CHEBI:15377"/>
        <dbReference type="ChEBI" id="CHEBI:15378"/>
        <dbReference type="ChEBI" id="CHEBI:16301"/>
        <dbReference type="ChEBI" id="CHEBI:16480"/>
        <dbReference type="ChEBI" id="CHEBI:29033"/>
        <dbReference type="ChEBI" id="CHEBI:29034"/>
        <dbReference type="EC" id="1.7.2.1"/>
    </reaction>
</comment>
<evidence type="ECO:0000256" key="11">
    <source>
        <dbReference type="ARBA" id="ARBA00022723"/>
    </source>
</evidence>
<name>A0A543EH91_9FLAO</name>
<evidence type="ECO:0000259" key="24">
    <source>
        <dbReference type="Pfam" id="PF07732"/>
    </source>
</evidence>
<keyword evidence="11 20" id="KW-0479">Metal-binding</keyword>
<evidence type="ECO:0000256" key="13">
    <source>
        <dbReference type="ARBA" id="ARBA00022764"/>
    </source>
</evidence>
<dbReference type="Pfam" id="PF07732">
    <property type="entry name" value="Cu-oxidase_3"/>
    <property type="match status" value="1"/>
</dbReference>
<keyword evidence="15" id="KW-0560">Oxidoreductase</keyword>
<feature type="region of interest" description="Disordered" evidence="21">
    <location>
        <begin position="22"/>
        <end position="55"/>
    </location>
</feature>
<comment type="cofactor">
    <cofactor evidence="1 20">
        <name>Cu(+)</name>
        <dbReference type="ChEBI" id="CHEBI:49552"/>
    </cofactor>
</comment>
<dbReference type="Gene3D" id="2.60.40.420">
    <property type="entry name" value="Cupredoxins - blue copper proteins"/>
    <property type="match status" value="2"/>
</dbReference>
<evidence type="ECO:0000256" key="10">
    <source>
        <dbReference type="ARBA" id="ARBA00022630"/>
    </source>
</evidence>
<comment type="caution">
    <text evidence="25">The sequence shown here is derived from an EMBL/GenBank/DDBJ whole genome shotgun (WGS) entry which is preliminary data.</text>
</comment>
<evidence type="ECO:0000256" key="21">
    <source>
        <dbReference type="SAM" id="MobiDB-lite"/>
    </source>
</evidence>
<keyword evidence="13" id="KW-0574">Periplasm</keyword>
<protein>
    <recommendedName>
        <fullName evidence="9">Copper-containing nitrite reductase</fullName>
        <ecNumber evidence="8">1.7.2.1</ecNumber>
    </recommendedName>
    <alternativeName>
        <fullName evidence="18">Cu-NIR</fullName>
    </alternativeName>
</protein>